<organism evidence="1 2">
    <name type="scientific">Pseudomonas shirazensis</name>
    <dbReference type="NCBI Taxonomy" id="2745494"/>
    <lineage>
        <taxon>Bacteria</taxon>
        <taxon>Pseudomonadati</taxon>
        <taxon>Pseudomonadota</taxon>
        <taxon>Gammaproteobacteria</taxon>
        <taxon>Pseudomonadales</taxon>
        <taxon>Pseudomonadaceae</taxon>
        <taxon>Pseudomonas</taxon>
    </lineage>
</organism>
<dbReference type="EMBL" id="JBBNAW010000019">
    <property type="protein sequence ID" value="MEK2611044.1"/>
    <property type="molecule type" value="Genomic_DNA"/>
</dbReference>
<dbReference type="Proteomes" id="UP001386972">
    <property type="component" value="Unassembled WGS sequence"/>
</dbReference>
<proteinExistence type="predicted"/>
<feature type="non-terminal residue" evidence="1">
    <location>
        <position position="1"/>
    </location>
</feature>
<keyword evidence="2" id="KW-1185">Reference proteome</keyword>
<accession>A0ABU9A360</accession>
<reference evidence="1 2" key="1">
    <citation type="submission" date="2024-03" db="EMBL/GenBank/DDBJ databases">
        <title>Screening, Identification and Application of a Plant Lactobacillus Strain.</title>
        <authorList>
            <person name="Li Y.L."/>
        </authorList>
    </citation>
    <scope>NUCLEOTIDE SEQUENCE [LARGE SCALE GENOMIC DNA]</scope>
    <source>
        <strain evidence="1 2">JDB</strain>
    </source>
</reference>
<protein>
    <submittedName>
        <fullName evidence="1">Uncharacterized protein</fullName>
    </submittedName>
</protein>
<name>A0ABU9A360_9PSED</name>
<comment type="caution">
    <text evidence="1">The sequence shown here is derived from an EMBL/GenBank/DDBJ whole genome shotgun (WGS) entry which is preliminary data.</text>
</comment>
<sequence>VLTSTHTNCLIQFVKERLAERFVSTEARILRFPLCLSSVYFEVFCEKLVQLQTLDSLAISRSGRRILQRYNLLSTAFFTAGDLSIEALAASLKLLTL</sequence>
<evidence type="ECO:0000313" key="1">
    <source>
        <dbReference type="EMBL" id="MEK2611044.1"/>
    </source>
</evidence>
<evidence type="ECO:0000313" key="2">
    <source>
        <dbReference type="Proteomes" id="UP001386972"/>
    </source>
</evidence>
<dbReference type="RefSeq" id="WP_340612797.1">
    <property type="nucleotide sequence ID" value="NZ_JBBNAW010000019.1"/>
</dbReference>
<gene>
    <name evidence="1" type="ORF">WLF18_18210</name>
</gene>